<evidence type="ECO:0000313" key="14">
    <source>
        <dbReference type="Proteomes" id="UP000242180"/>
    </source>
</evidence>
<reference evidence="13 14" key="1">
    <citation type="submission" date="2016-07" db="EMBL/GenBank/DDBJ databases">
        <title>Pervasive Adenine N6-methylation of Active Genes in Fungi.</title>
        <authorList>
            <consortium name="DOE Joint Genome Institute"/>
            <person name="Mondo S.J."/>
            <person name="Dannebaum R.O."/>
            <person name="Kuo R.C."/>
            <person name="Labutti K."/>
            <person name="Haridas S."/>
            <person name="Kuo A."/>
            <person name="Salamov A."/>
            <person name="Ahrendt S.R."/>
            <person name="Lipzen A."/>
            <person name="Sullivan W."/>
            <person name="Andreopoulos W.B."/>
            <person name="Clum A."/>
            <person name="Lindquist E."/>
            <person name="Daum C."/>
            <person name="Ramamoorthy G.K."/>
            <person name="Gryganskyi A."/>
            <person name="Culley D."/>
            <person name="Magnuson J.K."/>
            <person name="James T.Y."/>
            <person name="O'Malley M.A."/>
            <person name="Stajich J.E."/>
            <person name="Spatafora J.W."/>
            <person name="Visel A."/>
            <person name="Grigoriev I.V."/>
        </authorList>
    </citation>
    <scope>NUCLEOTIDE SEQUENCE [LARGE SCALE GENOMIC DNA]</scope>
    <source>
        <strain evidence="13 14">NRRL 2496</strain>
    </source>
</reference>
<organism evidence="13 14">
    <name type="scientific">Syncephalastrum racemosum</name>
    <name type="common">Filamentous fungus</name>
    <dbReference type="NCBI Taxonomy" id="13706"/>
    <lineage>
        <taxon>Eukaryota</taxon>
        <taxon>Fungi</taxon>
        <taxon>Fungi incertae sedis</taxon>
        <taxon>Mucoromycota</taxon>
        <taxon>Mucoromycotina</taxon>
        <taxon>Mucoromycetes</taxon>
        <taxon>Mucorales</taxon>
        <taxon>Syncephalastraceae</taxon>
        <taxon>Syncephalastrum</taxon>
    </lineage>
</organism>
<gene>
    <name evidence="13" type="ORF">BCR43DRAFT_482096</name>
</gene>
<dbReference type="GO" id="GO:0030942">
    <property type="term" value="F:endoplasmic reticulum signal peptide binding"/>
    <property type="evidence" value="ECO:0007669"/>
    <property type="project" value="InterPro"/>
</dbReference>
<keyword evidence="10 12" id="KW-0687">Ribonucleoprotein</keyword>
<evidence type="ECO:0000256" key="6">
    <source>
        <dbReference type="ARBA" id="ARBA00022824"/>
    </source>
</evidence>
<evidence type="ECO:0000256" key="10">
    <source>
        <dbReference type="ARBA" id="ARBA00023274"/>
    </source>
</evidence>
<comment type="subcellular location">
    <subcellularLocation>
        <location evidence="2 12">Cytoplasm</location>
    </subcellularLocation>
    <subcellularLocation>
        <location evidence="1">Endoplasmic reticulum</location>
    </subcellularLocation>
    <subcellularLocation>
        <location evidence="3">Nucleus</location>
        <location evidence="3">Nucleolus</location>
    </subcellularLocation>
</comment>
<name>A0A1X2HT15_SYNRA</name>
<accession>A0A1X2HT15</accession>
<comment type="function">
    <text evidence="12">Component of the signal recognition particle (SRP) complex, a ribonucleoprotein complex that mediates the cotranslational targeting of secretory and membrane proteins to the endoplasmic reticulum (ER). The SRP complex interacts with the signal sequence in nascent secretory and membrane proteins and directs them to the membrane of the ER.</text>
</comment>
<comment type="caution">
    <text evidence="13">The sequence shown here is derived from an EMBL/GenBank/DDBJ whole genome shotgun (WGS) entry which is preliminary data.</text>
</comment>
<dbReference type="InterPro" id="IPR034652">
    <property type="entry name" value="SRP68-RBD"/>
</dbReference>
<dbReference type="OrthoDB" id="10255118at2759"/>
<keyword evidence="8 12" id="KW-0733">Signal recognition particle</keyword>
<evidence type="ECO:0000256" key="5">
    <source>
        <dbReference type="ARBA" id="ARBA00022490"/>
    </source>
</evidence>
<comment type="similarity">
    <text evidence="4 12">Belongs to the SRP68 family.</text>
</comment>
<dbReference type="Gene3D" id="1.10.3450.40">
    <property type="entry name" value="Signal recognition particle, SRP68 subunit, RNA-binding domain"/>
    <property type="match status" value="1"/>
</dbReference>
<dbReference type="GO" id="GO:0006614">
    <property type="term" value="P:SRP-dependent cotranslational protein targeting to membrane"/>
    <property type="evidence" value="ECO:0007669"/>
    <property type="project" value="InterPro"/>
</dbReference>
<evidence type="ECO:0000256" key="7">
    <source>
        <dbReference type="ARBA" id="ARBA00022884"/>
    </source>
</evidence>
<evidence type="ECO:0000256" key="9">
    <source>
        <dbReference type="ARBA" id="ARBA00023242"/>
    </source>
</evidence>
<dbReference type="GO" id="GO:0005829">
    <property type="term" value="C:cytosol"/>
    <property type="evidence" value="ECO:0007669"/>
    <property type="project" value="UniProtKB-ARBA"/>
</dbReference>
<keyword evidence="6" id="KW-0256">Endoplasmic reticulum</keyword>
<evidence type="ECO:0000256" key="1">
    <source>
        <dbReference type="ARBA" id="ARBA00004240"/>
    </source>
</evidence>
<proteinExistence type="inferred from homology"/>
<dbReference type="EMBL" id="MCGN01000001">
    <property type="protein sequence ID" value="ORZ02745.1"/>
    <property type="molecule type" value="Genomic_DNA"/>
</dbReference>
<keyword evidence="5 12" id="KW-0963">Cytoplasm</keyword>
<dbReference type="GO" id="GO:0005730">
    <property type="term" value="C:nucleolus"/>
    <property type="evidence" value="ECO:0007669"/>
    <property type="project" value="UniProtKB-SubCell"/>
</dbReference>
<dbReference type="Pfam" id="PF16969">
    <property type="entry name" value="SRP68"/>
    <property type="match status" value="1"/>
</dbReference>
<dbReference type="GO" id="GO:0005047">
    <property type="term" value="F:signal recognition particle binding"/>
    <property type="evidence" value="ECO:0007669"/>
    <property type="project" value="InterPro"/>
</dbReference>
<keyword evidence="9" id="KW-0539">Nucleus</keyword>
<evidence type="ECO:0000313" key="13">
    <source>
        <dbReference type="EMBL" id="ORZ02745.1"/>
    </source>
</evidence>
<dbReference type="InParanoid" id="A0A1X2HT15"/>
<dbReference type="STRING" id="13706.A0A1X2HT15"/>
<dbReference type="PANTHER" id="PTHR12860:SF0">
    <property type="entry name" value="SIGNAL RECOGNITION PARTICLE SUBUNIT SRP68"/>
    <property type="match status" value="1"/>
</dbReference>
<evidence type="ECO:0000256" key="2">
    <source>
        <dbReference type="ARBA" id="ARBA00004496"/>
    </source>
</evidence>
<dbReference type="PIRSF" id="PIRSF038995">
    <property type="entry name" value="SRP68"/>
    <property type="match status" value="1"/>
</dbReference>
<keyword evidence="7 12" id="KW-0694">RNA-binding</keyword>
<dbReference type="OMA" id="DERFIHI"/>
<dbReference type="GO" id="GO:0005786">
    <property type="term" value="C:signal recognition particle, endoplasmic reticulum targeting"/>
    <property type="evidence" value="ECO:0007669"/>
    <property type="project" value="UniProtKB-KW"/>
</dbReference>
<dbReference type="InterPro" id="IPR038253">
    <property type="entry name" value="SRP68_N_sf"/>
</dbReference>
<dbReference type="CDD" id="cd15481">
    <property type="entry name" value="SRP68-RBD"/>
    <property type="match status" value="1"/>
</dbReference>
<dbReference type="GO" id="GO:0008312">
    <property type="term" value="F:7S RNA binding"/>
    <property type="evidence" value="ECO:0007669"/>
    <property type="project" value="InterPro"/>
</dbReference>
<evidence type="ECO:0000256" key="8">
    <source>
        <dbReference type="ARBA" id="ARBA00023135"/>
    </source>
</evidence>
<evidence type="ECO:0000256" key="11">
    <source>
        <dbReference type="ARBA" id="ARBA00029498"/>
    </source>
</evidence>
<dbReference type="Proteomes" id="UP000242180">
    <property type="component" value="Unassembled WGS sequence"/>
</dbReference>
<evidence type="ECO:0000256" key="4">
    <source>
        <dbReference type="ARBA" id="ARBA00009352"/>
    </source>
</evidence>
<dbReference type="GO" id="GO:0005783">
    <property type="term" value="C:endoplasmic reticulum"/>
    <property type="evidence" value="ECO:0007669"/>
    <property type="project" value="UniProtKB-SubCell"/>
</dbReference>
<sequence length="568" mass="65053">MDSNHPLTVDVLGLINESRLAYGLRHQDYQRYREYCTHRVHRLRQMLRLAQPNKQKMKQEKELPEATDDPRYLHLFIFDVERAWAYAMELKQDASSSSGLRKRHHWIKRLKRASAIAQSLCDLCEKYNADTRTLLHVKAYYETMTGYLFFEQETWKEALDAFISARTIYDRFASTLNNARQEALCNSAIDEIDPNIRFCAYKLNNGEVSSSGDMSSLVRELQGQQLSDLDARFSAIQADNTDQQVMRLQWRERECSIKHDGLAQLLSKAQTSAKLLDKNETDQDVVALFEKALTHWADAEKLAKRVLQEDKDATAEITSSKSAKSTEDLQYIYAYVAYNLYSRSIQRNQRLADHIQRQNGRPQDVVKLYDDILMNLETMKALQMVSEQDNRIEYELAVLDSFYRAKRCLAVADTYGSMDRVPESMALSQRAHSYCVQAKRTLQSFQGFSPDALLSVDVKAVTSFESHVRDSSMKARAAYTLAHGWQVEPDIEKTPKSKAQDALLQDLDSYPSSVSQKTLLVDIPPRFDAVSSKPFYFDLAANYVQYPSSLAQRAKPSGLLSKFFGFGG</sequence>
<dbReference type="FunCoup" id="A0A1X2HT15">
    <property type="interactions" value="747"/>
</dbReference>
<dbReference type="PANTHER" id="PTHR12860">
    <property type="entry name" value="SIGNAL RECOGNITION PARTICLE 68 KDA PROTEIN"/>
    <property type="match status" value="1"/>
</dbReference>
<dbReference type="InterPro" id="IPR026258">
    <property type="entry name" value="SRP68"/>
</dbReference>
<dbReference type="AlphaFoldDB" id="A0A1X2HT15"/>
<evidence type="ECO:0000256" key="3">
    <source>
        <dbReference type="ARBA" id="ARBA00004604"/>
    </source>
</evidence>
<keyword evidence="14" id="KW-1185">Reference proteome</keyword>
<dbReference type="FunFam" id="1.10.3450.40:FF:000001">
    <property type="entry name" value="Signal recognition particle subunit SRP68"/>
    <property type="match status" value="1"/>
</dbReference>
<protein>
    <recommendedName>
        <fullName evidence="11 12">Signal recognition particle subunit SRP68</fullName>
        <shortName evidence="12">SRP68</shortName>
    </recommendedName>
</protein>
<evidence type="ECO:0000256" key="12">
    <source>
        <dbReference type="PIRNR" id="PIRNR038995"/>
    </source>
</evidence>